<feature type="non-terminal residue" evidence="1">
    <location>
        <position position="54"/>
    </location>
</feature>
<evidence type="ECO:0000313" key="1">
    <source>
        <dbReference type="EMBL" id="KAJ9584641.1"/>
    </source>
</evidence>
<evidence type="ECO:0000313" key="2">
    <source>
        <dbReference type="Proteomes" id="UP001233999"/>
    </source>
</evidence>
<protein>
    <submittedName>
        <fullName evidence="1">Uncharacterized protein</fullName>
    </submittedName>
</protein>
<reference evidence="1" key="1">
    <citation type="journal article" date="2023" name="IScience">
        <title>Live-bearing cockroach genome reveals convergent evolutionary mechanisms linked to viviparity in insects and beyond.</title>
        <authorList>
            <person name="Fouks B."/>
            <person name="Harrison M.C."/>
            <person name="Mikhailova A.A."/>
            <person name="Marchal E."/>
            <person name="English S."/>
            <person name="Carruthers M."/>
            <person name="Jennings E.C."/>
            <person name="Chiamaka E.L."/>
            <person name="Frigard R.A."/>
            <person name="Pippel M."/>
            <person name="Attardo G.M."/>
            <person name="Benoit J.B."/>
            <person name="Bornberg-Bauer E."/>
            <person name="Tobe S.S."/>
        </authorList>
    </citation>
    <scope>NUCLEOTIDE SEQUENCE</scope>
    <source>
        <strain evidence="1">Stay&amp;Tobe</strain>
    </source>
</reference>
<sequence>MCTTWRHCYGPYNHPHTRHACPCGRLNAFMIRVCRFKYTLVLKFSVLSLLVDQS</sequence>
<dbReference type="Proteomes" id="UP001233999">
    <property type="component" value="Unassembled WGS sequence"/>
</dbReference>
<gene>
    <name evidence="1" type="ORF">L9F63_021019</name>
</gene>
<proteinExistence type="predicted"/>
<feature type="non-terminal residue" evidence="1">
    <location>
        <position position="1"/>
    </location>
</feature>
<organism evidence="1 2">
    <name type="scientific">Diploptera punctata</name>
    <name type="common">Pacific beetle cockroach</name>
    <dbReference type="NCBI Taxonomy" id="6984"/>
    <lineage>
        <taxon>Eukaryota</taxon>
        <taxon>Metazoa</taxon>
        <taxon>Ecdysozoa</taxon>
        <taxon>Arthropoda</taxon>
        <taxon>Hexapoda</taxon>
        <taxon>Insecta</taxon>
        <taxon>Pterygota</taxon>
        <taxon>Neoptera</taxon>
        <taxon>Polyneoptera</taxon>
        <taxon>Dictyoptera</taxon>
        <taxon>Blattodea</taxon>
        <taxon>Blaberoidea</taxon>
        <taxon>Blaberidae</taxon>
        <taxon>Diplopterinae</taxon>
        <taxon>Diploptera</taxon>
    </lineage>
</organism>
<name>A0AAD7ZQD6_DIPPU</name>
<keyword evidence="2" id="KW-1185">Reference proteome</keyword>
<dbReference type="AlphaFoldDB" id="A0AAD7ZQD6"/>
<dbReference type="EMBL" id="JASPKZ010007380">
    <property type="protein sequence ID" value="KAJ9584641.1"/>
    <property type="molecule type" value="Genomic_DNA"/>
</dbReference>
<reference evidence="1" key="2">
    <citation type="submission" date="2023-05" db="EMBL/GenBank/DDBJ databases">
        <authorList>
            <person name="Fouks B."/>
        </authorList>
    </citation>
    <scope>NUCLEOTIDE SEQUENCE</scope>
    <source>
        <strain evidence="1">Stay&amp;Tobe</strain>
        <tissue evidence="1">Testes</tissue>
    </source>
</reference>
<accession>A0AAD7ZQD6</accession>
<comment type="caution">
    <text evidence="1">The sequence shown here is derived from an EMBL/GenBank/DDBJ whole genome shotgun (WGS) entry which is preliminary data.</text>
</comment>